<reference evidence="1" key="1">
    <citation type="submission" date="2014-09" db="EMBL/GenBank/DDBJ databases">
        <authorList>
            <person name="Magalhaes I.L.F."/>
            <person name="Oliveira U."/>
            <person name="Santos F.R."/>
            <person name="Vidigal T.H.D.A."/>
            <person name="Brescovit A.D."/>
            <person name="Santos A.J."/>
        </authorList>
    </citation>
    <scope>NUCLEOTIDE SEQUENCE</scope>
    <source>
        <tissue evidence="1">Shoot tissue taken approximately 20 cm above the soil surface</tissue>
    </source>
</reference>
<evidence type="ECO:0000313" key="1">
    <source>
        <dbReference type="EMBL" id="JAE08455.1"/>
    </source>
</evidence>
<organism evidence="1">
    <name type="scientific">Arundo donax</name>
    <name type="common">Giant reed</name>
    <name type="synonym">Donax arundinaceus</name>
    <dbReference type="NCBI Taxonomy" id="35708"/>
    <lineage>
        <taxon>Eukaryota</taxon>
        <taxon>Viridiplantae</taxon>
        <taxon>Streptophyta</taxon>
        <taxon>Embryophyta</taxon>
        <taxon>Tracheophyta</taxon>
        <taxon>Spermatophyta</taxon>
        <taxon>Magnoliopsida</taxon>
        <taxon>Liliopsida</taxon>
        <taxon>Poales</taxon>
        <taxon>Poaceae</taxon>
        <taxon>PACMAD clade</taxon>
        <taxon>Arundinoideae</taxon>
        <taxon>Arundineae</taxon>
        <taxon>Arundo</taxon>
    </lineage>
</organism>
<sequence length="31" mass="3745">MKWRLLLFPPFFSIQISWRPSISSLLCAMKF</sequence>
<accession>A0A0A9F5Y7</accession>
<protein>
    <submittedName>
        <fullName evidence="1">Uncharacterized protein</fullName>
    </submittedName>
</protein>
<reference evidence="1" key="2">
    <citation type="journal article" date="2015" name="Data Brief">
        <title>Shoot transcriptome of the giant reed, Arundo donax.</title>
        <authorList>
            <person name="Barrero R.A."/>
            <person name="Guerrero F.D."/>
            <person name="Moolhuijzen P."/>
            <person name="Goolsby J.A."/>
            <person name="Tidwell J."/>
            <person name="Bellgard S.E."/>
            <person name="Bellgard M.I."/>
        </authorList>
    </citation>
    <scope>NUCLEOTIDE SEQUENCE</scope>
    <source>
        <tissue evidence="1">Shoot tissue taken approximately 20 cm above the soil surface</tissue>
    </source>
</reference>
<dbReference type="EMBL" id="GBRH01189441">
    <property type="protein sequence ID" value="JAE08455.1"/>
    <property type="molecule type" value="Transcribed_RNA"/>
</dbReference>
<proteinExistence type="predicted"/>
<name>A0A0A9F5Y7_ARUDO</name>
<dbReference type="AlphaFoldDB" id="A0A0A9F5Y7"/>